<dbReference type="PROSITE" id="PS50043">
    <property type="entry name" value="HTH_LUXR_2"/>
    <property type="match status" value="1"/>
</dbReference>
<dbReference type="CDD" id="cd06170">
    <property type="entry name" value="LuxR_C_like"/>
    <property type="match status" value="1"/>
</dbReference>
<dbReference type="SMART" id="SM00448">
    <property type="entry name" value="REC"/>
    <property type="match status" value="1"/>
</dbReference>
<dbReference type="RefSeq" id="WP_370441040.1">
    <property type="nucleotide sequence ID" value="NZ_JBGFTU010000008.1"/>
</dbReference>
<evidence type="ECO:0000313" key="8">
    <source>
        <dbReference type="EMBL" id="MEZ0164796.1"/>
    </source>
</evidence>
<evidence type="ECO:0000256" key="2">
    <source>
        <dbReference type="ARBA" id="ARBA00023015"/>
    </source>
</evidence>
<evidence type="ECO:0000259" key="7">
    <source>
        <dbReference type="PROSITE" id="PS50110"/>
    </source>
</evidence>
<dbReference type="CDD" id="cd17535">
    <property type="entry name" value="REC_NarL-like"/>
    <property type="match status" value="1"/>
</dbReference>
<organism evidence="8 9">
    <name type="scientific">Kineococcus halophytocola</name>
    <dbReference type="NCBI Taxonomy" id="3234027"/>
    <lineage>
        <taxon>Bacteria</taxon>
        <taxon>Bacillati</taxon>
        <taxon>Actinomycetota</taxon>
        <taxon>Actinomycetes</taxon>
        <taxon>Kineosporiales</taxon>
        <taxon>Kineosporiaceae</taxon>
        <taxon>Kineococcus</taxon>
    </lineage>
</organism>
<feature type="domain" description="HTH luxR-type" evidence="6">
    <location>
        <begin position="154"/>
        <end position="225"/>
    </location>
</feature>
<sequence>MRIVLGDDSVLLREGIALLLHDAGHQVVASAGDGPGLVEAVLRERPDLSLVDVRMPPSHTDEGLRAAVEVRRTWPGAAVLVLSQYVEVSYAEDLLGQDPGGSGAGTGRGGQGGTGYLLKDRVADVEDFLAAVQTVADGGTVLDPLVVRQLMDRRRDPLAALTPREREVLEQMAQGRSNAAVAAALHVSLGGVEKHTQRIFAKLGLGEDESAHRRVQAVLRHLRTTG</sequence>
<dbReference type="PRINTS" id="PR00038">
    <property type="entry name" value="HTHLUXR"/>
</dbReference>
<feature type="modified residue" description="4-aspartylphosphate" evidence="5">
    <location>
        <position position="52"/>
    </location>
</feature>
<keyword evidence="2" id="KW-0805">Transcription regulation</keyword>
<dbReference type="Proteomes" id="UP001565927">
    <property type="component" value="Unassembled WGS sequence"/>
</dbReference>
<accession>A0ABV4H311</accession>
<dbReference type="PANTHER" id="PTHR43214:SF24">
    <property type="entry name" value="TRANSCRIPTIONAL REGULATORY PROTEIN NARL-RELATED"/>
    <property type="match status" value="1"/>
</dbReference>
<proteinExistence type="predicted"/>
<evidence type="ECO:0000256" key="4">
    <source>
        <dbReference type="ARBA" id="ARBA00023163"/>
    </source>
</evidence>
<keyword evidence="4" id="KW-0804">Transcription</keyword>
<dbReference type="Gene3D" id="3.40.50.2300">
    <property type="match status" value="1"/>
</dbReference>
<dbReference type="InterPro" id="IPR000792">
    <property type="entry name" value="Tscrpt_reg_LuxR_C"/>
</dbReference>
<gene>
    <name evidence="8" type="ORF">AB2L27_08460</name>
</gene>
<evidence type="ECO:0000259" key="6">
    <source>
        <dbReference type="PROSITE" id="PS50043"/>
    </source>
</evidence>
<keyword evidence="1 5" id="KW-0597">Phosphoprotein</keyword>
<protein>
    <submittedName>
        <fullName evidence="8">LuxR C-terminal-related transcriptional regulator</fullName>
    </submittedName>
</protein>
<dbReference type="SMART" id="SM00421">
    <property type="entry name" value="HTH_LUXR"/>
    <property type="match status" value="1"/>
</dbReference>
<evidence type="ECO:0000256" key="5">
    <source>
        <dbReference type="PROSITE-ProRule" id="PRU00169"/>
    </source>
</evidence>
<dbReference type="InterPro" id="IPR001789">
    <property type="entry name" value="Sig_transdc_resp-reg_receiver"/>
</dbReference>
<dbReference type="InterPro" id="IPR011006">
    <property type="entry name" value="CheY-like_superfamily"/>
</dbReference>
<dbReference type="InterPro" id="IPR058245">
    <property type="entry name" value="NreC/VraR/RcsB-like_REC"/>
</dbReference>
<dbReference type="Pfam" id="PF00072">
    <property type="entry name" value="Response_reg"/>
    <property type="match status" value="1"/>
</dbReference>
<dbReference type="EMBL" id="JBGFTU010000008">
    <property type="protein sequence ID" value="MEZ0164796.1"/>
    <property type="molecule type" value="Genomic_DNA"/>
</dbReference>
<reference evidence="8 9" key="1">
    <citation type="submission" date="2024-07" db="EMBL/GenBank/DDBJ databases">
        <authorList>
            <person name="Thanompreechachai J."/>
            <person name="Duangmal K."/>
        </authorList>
    </citation>
    <scope>NUCLEOTIDE SEQUENCE [LARGE SCALE GENOMIC DNA]</scope>
    <source>
        <strain evidence="8 9">LSe6-4</strain>
    </source>
</reference>
<comment type="caution">
    <text evidence="8">The sequence shown here is derived from an EMBL/GenBank/DDBJ whole genome shotgun (WGS) entry which is preliminary data.</text>
</comment>
<name>A0ABV4H311_9ACTN</name>
<dbReference type="SUPFAM" id="SSF52172">
    <property type="entry name" value="CheY-like"/>
    <property type="match status" value="1"/>
</dbReference>
<dbReference type="InterPro" id="IPR016032">
    <property type="entry name" value="Sig_transdc_resp-reg_C-effctor"/>
</dbReference>
<keyword evidence="3" id="KW-0238">DNA-binding</keyword>
<dbReference type="PROSITE" id="PS50110">
    <property type="entry name" value="RESPONSE_REGULATORY"/>
    <property type="match status" value="1"/>
</dbReference>
<evidence type="ECO:0000256" key="3">
    <source>
        <dbReference type="ARBA" id="ARBA00023125"/>
    </source>
</evidence>
<dbReference type="InterPro" id="IPR039420">
    <property type="entry name" value="WalR-like"/>
</dbReference>
<dbReference type="Pfam" id="PF00196">
    <property type="entry name" value="GerE"/>
    <property type="match status" value="1"/>
</dbReference>
<evidence type="ECO:0000256" key="1">
    <source>
        <dbReference type="ARBA" id="ARBA00022553"/>
    </source>
</evidence>
<feature type="domain" description="Response regulatory" evidence="7">
    <location>
        <begin position="2"/>
        <end position="134"/>
    </location>
</feature>
<evidence type="ECO:0000313" key="9">
    <source>
        <dbReference type="Proteomes" id="UP001565927"/>
    </source>
</evidence>
<dbReference type="SUPFAM" id="SSF46894">
    <property type="entry name" value="C-terminal effector domain of the bipartite response regulators"/>
    <property type="match status" value="1"/>
</dbReference>
<dbReference type="PANTHER" id="PTHR43214">
    <property type="entry name" value="TWO-COMPONENT RESPONSE REGULATOR"/>
    <property type="match status" value="1"/>
</dbReference>
<keyword evidence="9" id="KW-1185">Reference proteome</keyword>